<sequence>MPLITNLQQVVMGLAEVLKTFQELLDGPDSRKLSTSGALVTHIPNCYSLLDTLKKDISLGRRQKAWKKLHLQSLIWPPKHEDVEGLRGLERYKSLFLDALTTLGKVDRNIILEKLPTAHDAVFFNSYTATGHTRLPTDQQMLMGLHSPSWLIWLEDPEKGSYVRPRISQPKGSGCQPAAKQDHVYVTFVRSDPPRSNGTTPSWWLLGITGALKDGFGQMGDDQLDLSLVGSSEGLVRIQCSKASACWVGIGPARRLELRRLFAAVTKGKSL</sequence>
<dbReference type="AlphaFoldDB" id="A0A507QXX3"/>
<protein>
    <recommendedName>
        <fullName evidence="3">Fungal N-terminal domain-containing protein</fullName>
    </recommendedName>
</protein>
<evidence type="ECO:0000313" key="1">
    <source>
        <dbReference type="EMBL" id="TQB73421.1"/>
    </source>
</evidence>
<reference evidence="1 2" key="1">
    <citation type="submission" date="2019-06" db="EMBL/GenBank/DDBJ databases">
        <title>Wine fermentation using esterase from Monascus purpureus.</title>
        <authorList>
            <person name="Geng C."/>
            <person name="Zhang Y."/>
        </authorList>
    </citation>
    <scope>NUCLEOTIDE SEQUENCE [LARGE SCALE GENOMIC DNA]</scope>
    <source>
        <strain evidence="1">HQ1</strain>
    </source>
</reference>
<evidence type="ECO:0000313" key="2">
    <source>
        <dbReference type="Proteomes" id="UP000319663"/>
    </source>
</evidence>
<evidence type="ECO:0008006" key="3">
    <source>
        <dbReference type="Google" id="ProtNLM"/>
    </source>
</evidence>
<keyword evidence="2" id="KW-1185">Reference proteome</keyword>
<gene>
    <name evidence="1" type="ORF">MPDQ_005821</name>
</gene>
<dbReference type="EMBL" id="VIFY01000044">
    <property type="protein sequence ID" value="TQB73421.1"/>
    <property type="molecule type" value="Genomic_DNA"/>
</dbReference>
<accession>A0A507QXX3</accession>
<comment type="caution">
    <text evidence="1">The sequence shown here is derived from an EMBL/GenBank/DDBJ whole genome shotgun (WGS) entry which is preliminary data.</text>
</comment>
<organism evidence="1 2">
    <name type="scientific">Monascus purpureus</name>
    <name type="common">Red mold</name>
    <name type="synonym">Monascus anka</name>
    <dbReference type="NCBI Taxonomy" id="5098"/>
    <lineage>
        <taxon>Eukaryota</taxon>
        <taxon>Fungi</taxon>
        <taxon>Dikarya</taxon>
        <taxon>Ascomycota</taxon>
        <taxon>Pezizomycotina</taxon>
        <taxon>Eurotiomycetes</taxon>
        <taxon>Eurotiomycetidae</taxon>
        <taxon>Eurotiales</taxon>
        <taxon>Aspergillaceae</taxon>
        <taxon>Monascus</taxon>
    </lineage>
</organism>
<dbReference type="Proteomes" id="UP000319663">
    <property type="component" value="Unassembled WGS sequence"/>
</dbReference>
<name>A0A507QXX3_MONPU</name>
<proteinExistence type="predicted"/>